<dbReference type="PANTHER" id="PTHR46471:SF2">
    <property type="entry name" value="CHITIN DEACETYLASE-RELATED"/>
    <property type="match status" value="1"/>
</dbReference>
<evidence type="ECO:0000256" key="12">
    <source>
        <dbReference type="ARBA" id="ARBA00023316"/>
    </source>
</evidence>
<dbReference type="RefSeq" id="XP_066071468.1">
    <property type="nucleotide sequence ID" value="XM_066215371.1"/>
</dbReference>
<dbReference type="InterPro" id="IPR011330">
    <property type="entry name" value="Glyco_hydro/deAcase_b/a-brl"/>
</dbReference>
<keyword evidence="10" id="KW-0119">Carbohydrate metabolism</keyword>
<evidence type="ECO:0000256" key="9">
    <source>
        <dbReference type="ARBA" id="ARBA00023180"/>
    </source>
</evidence>
<evidence type="ECO:0000256" key="3">
    <source>
        <dbReference type="ARBA" id="ARBA00022475"/>
    </source>
</evidence>
<dbReference type="PANTHER" id="PTHR46471">
    <property type="entry name" value="CHITIN DEACETYLASE"/>
    <property type="match status" value="1"/>
</dbReference>
<evidence type="ECO:0000256" key="8">
    <source>
        <dbReference type="ARBA" id="ARBA00023136"/>
    </source>
</evidence>
<dbReference type="Gene3D" id="3.20.20.370">
    <property type="entry name" value="Glycoside hydrolase/deacetylase"/>
    <property type="match status" value="1"/>
</dbReference>
<dbReference type="AlphaFoldDB" id="A0AAJ8JYG8"/>
<keyword evidence="5" id="KW-0479">Metal-binding</keyword>
<proteinExistence type="predicted"/>
<dbReference type="KEGG" id="cdep:91090219"/>
<comment type="cofactor">
    <cofactor evidence="1">
        <name>Co(2+)</name>
        <dbReference type="ChEBI" id="CHEBI:48828"/>
    </cofactor>
</comment>
<reference evidence="15" key="1">
    <citation type="submission" date="2016-06" db="EMBL/GenBank/DDBJ databases">
        <authorList>
            <person name="Cuomo C."/>
            <person name="Litvintseva A."/>
            <person name="Heitman J."/>
            <person name="Chen Y."/>
            <person name="Sun S."/>
            <person name="Springer D."/>
            <person name="Dromer F."/>
            <person name="Young S."/>
            <person name="Zeng Q."/>
            <person name="Chapman S."/>
            <person name="Gujja S."/>
            <person name="Saif S."/>
            <person name="Birren B."/>
        </authorList>
    </citation>
    <scope>NUCLEOTIDE SEQUENCE</scope>
    <source>
        <strain evidence="15">CBS 7841</strain>
    </source>
</reference>
<keyword evidence="6 13" id="KW-0732">Signal</keyword>
<dbReference type="GO" id="GO:0016810">
    <property type="term" value="F:hydrolase activity, acting on carbon-nitrogen (but not peptide) bonds"/>
    <property type="evidence" value="ECO:0007669"/>
    <property type="project" value="InterPro"/>
</dbReference>
<evidence type="ECO:0000256" key="7">
    <source>
        <dbReference type="ARBA" id="ARBA00022801"/>
    </source>
</evidence>
<evidence type="ECO:0000256" key="2">
    <source>
        <dbReference type="ARBA" id="ARBA00004609"/>
    </source>
</evidence>
<dbReference type="InterPro" id="IPR002509">
    <property type="entry name" value="NODB_dom"/>
</dbReference>
<dbReference type="GO" id="GO:0071555">
    <property type="term" value="P:cell wall organization"/>
    <property type="evidence" value="ECO:0007669"/>
    <property type="project" value="UniProtKB-KW"/>
</dbReference>
<reference evidence="15" key="3">
    <citation type="submission" date="2024-01" db="EMBL/GenBank/DDBJ databases">
        <authorList>
            <person name="Coelho M.A."/>
            <person name="David-Palma M."/>
            <person name="Shea T."/>
            <person name="Sun S."/>
            <person name="Cuomo C.A."/>
            <person name="Heitman J."/>
        </authorList>
    </citation>
    <scope>NUCLEOTIDE SEQUENCE</scope>
    <source>
        <strain evidence="15">CBS 7841</strain>
    </source>
</reference>
<feature type="signal peptide" evidence="13">
    <location>
        <begin position="1"/>
        <end position="18"/>
    </location>
</feature>
<evidence type="ECO:0000256" key="13">
    <source>
        <dbReference type="SAM" id="SignalP"/>
    </source>
</evidence>
<dbReference type="EMBL" id="CP143791">
    <property type="protein sequence ID" value="WVN90768.1"/>
    <property type="molecule type" value="Genomic_DNA"/>
</dbReference>
<keyword evidence="9" id="KW-0325">Glycoprotein</keyword>
<dbReference type="GO" id="GO:0046872">
    <property type="term" value="F:metal ion binding"/>
    <property type="evidence" value="ECO:0007669"/>
    <property type="project" value="UniProtKB-KW"/>
</dbReference>
<evidence type="ECO:0000313" key="15">
    <source>
        <dbReference type="EMBL" id="WVN90768.1"/>
    </source>
</evidence>
<keyword evidence="16" id="KW-1185">Reference proteome</keyword>
<gene>
    <name evidence="15" type="ORF">L203_106011</name>
</gene>
<feature type="chain" id="PRO_5042611834" description="NodB homology domain-containing protein" evidence="13">
    <location>
        <begin position="19"/>
        <end position="248"/>
    </location>
</feature>
<accession>A0AAJ8JYG8</accession>
<dbReference type="GO" id="GO:0005886">
    <property type="term" value="C:plasma membrane"/>
    <property type="evidence" value="ECO:0007669"/>
    <property type="project" value="UniProtKB-SubCell"/>
</dbReference>
<dbReference type="CDD" id="cd10951">
    <property type="entry name" value="CE4_ClCDA_like"/>
    <property type="match status" value="1"/>
</dbReference>
<feature type="domain" description="NodB homology" evidence="14">
    <location>
        <begin position="38"/>
        <end position="220"/>
    </location>
</feature>
<evidence type="ECO:0000256" key="4">
    <source>
        <dbReference type="ARBA" id="ARBA00022622"/>
    </source>
</evidence>
<evidence type="ECO:0000256" key="6">
    <source>
        <dbReference type="ARBA" id="ARBA00022729"/>
    </source>
</evidence>
<dbReference type="Pfam" id="PF01522">
    <property type="entry name" value="Polysacc_deac_1"/>
    <property type="match status" value="1"/>
</dbReference>
<organism evidence="15 16">
    <name type="scientific">Cryptococcus depauperatus CBS 7841</name>
    <dbReference type="NCBI Taxonomy" id="1295531"/>
    <lineage>
        <taxon>Eukaryota</taxon>
        <taxon>Fungi</taxon>
        <taxon>Dikarya</taxon>
        <taxon>Basidiomycota</taxon>
        <taxon>Agaricomycotina</taxon>
        <taxon>Tremellomycetes</taxon>
        <taxon>Tremellales</taxon>
        <taxon>Cryptococcaceae</taxon>
        <taxon>Cryptococcus</taxon>
    </lineage>
</organism>
<dbReference type="GO" id="GO:0098552">
    <property type="term" value="C:side of membrane"/>
    <property type="evidence" value="ECO:0007669"/>
    <property type="project" value="UniProtKB-KW"/>
</dbReference>
<evidence type="ECO:0000256" key="5">
    <source>
        <dbReference type="ARBA" id="ARBA00022723"/>
    </source>
</evidence>
<keyword evidence="3" id="KW-1003">Cell membrane</keyword>
<reference evidence="15" key="2">
    <citation type="journal article" date="2022" name="Elife">
        <title>Obligate sexual reproduction of a homothallic fungus closely related to the Cryptococcus pathogenic species complex.</title>
        <authorList>
            <person name="Passer A.R."/>
            <person name="Clancey S.A."/>
            <person name="Shea T."/>
            <person name="David-Palma M."/>
            <person name="Averette A.F."/>
            <person name="Boekhout T."/>
            <person name="Porcel B.M."/>
            <person name="Nowrousian M."/>
            <person name="Cuomo C.A."/>
            <person name="Sun S."/>
            <person name="Heitman J."/>
            <person name="Coelho M.A."/>
        </authorList>
    </citation>
    <scope>NUCLEOTIDE SEQUENCE</scope>
    <source>
        <strain evidence="15">CBS 7841</strain>
    </source>
</reference>
<sequence length="248" mass="27349">MYFSSILVILAVSSTAIAGPLVAKRDTLEIINNCSVQGTMALTFDDGPYIYEQQVSDVLEGSKGTFFFNGNNYVCIYDRVDEIRSLFAAGHTIGSHTWDHPDLTKLSESDIHSELSKLEEAFIRILGLKPLYFRPPYGSINDNVLNVLRARGYKKVILWSDDTGDSLGQPPSYSEELLETVAGDYPNPHLVLAHSTISTTPSEVILQSAPKLKGAGYQLMTVNDCIGDSDYPYEIVGQPGIKDQTWTC</sequence>
<dbReference type="PROSITE" id="PS51677">
    <property type="entry name" value="NODB"/>
    <property type="match status" value="1"/>
</dbReference>
<dbReference type="GO" id="GO:0005975">
    <property type="term" value="P:carbohydrate metabolic process"/>
    <property type="evidence" value="ECO:0007669"/>
    <property type="project" value="InterPro"/>
</dbReference>
<keyword evidence="7" id="KW-0378">Hydrolase</keyword>
<evidence type="ECO:0000256" key="11">
    <source>
        <dbReference type="ARBA" id="ARBA00023288"/>
    </source>
</evidence>
<evidence type="ECO:0000259" key="14">
    <source>
        <dbReference type="PROSITE" id="PS51677"/>
    </source>
</evidence>
<keyword evidence="8" id="KW-0472">Membrane</keyword>
<dbReference type="Proteomes" id="UP000094043">
    <property type="component" value="Chromosome 8"/>
</dbReference>
<dbReference type="SUPFAM" id="SSF88713">
    <property type="entry name" value="Glycoside hydrolase/deacetylase"/>
    <property type="match status" value="1"/>
</dbReference>
<evidence type="ECO:0000256" key="10">
    <source>
        <dbReference type="ARBA" id="ARBA00023277"/>
    </source>
</evidence>
<name>A0AAJ8JYG8_9TREE</name>
<evidence type="ECO:0000313" key="16">
    <source>
        <dbReference type="Proteomes" id="UP000094043"/>
    </source>
</evidence>
<keyword evidence="11" id="KW-0449">Lipoprotein</keyword>
<evidence type="ECO:0000256" key="1">
    <source>
        <dbReference type="ARBA" id="ARBA00001941"/>
    </source>
</evidence>
<dbReference type="GeneID" id="91090219"/>
<comment type="subcellular location">
    <subcellularLocation>
        <location evidence="2">Cell membrane</location>
        <topology evidence="2">Lipid-anchor</topology>
        <topology evidence="2">GPI-anchor</topology>
    </subcellularLocation>
</comment>
<protein>
    <recommendedName>
        <fullName evidence="14">NodB homology domain-containing protein</fullName>
    </recommendedName>
</protein>
<keyword evidence="4" id="KW-0336">GPI-anchor</keyword>
<keyword evidence="12" id="KW-0961">Cell wall biogenesis/degradation</keyword>